<dbReference type="PANTHER" id="PTHR14969:SF13">
    <property type="entry name" value="AT30094P"/>
    <property type="match status" value="1"/>
</dbReference>
<feature type="transmembrane region" description="Helical" evidence="1">
    <location>
        <begin position="126"/>
        <end position="147"/>
    </location>
</feature>
<feature type="domain" description="Phosphatidic acid phosphatase type 2/haloperoxidase" evidence="2">
    <location>
        <begin position="64"/>
        <end position="168"/>
    </location>
</feature>
<proteinExistence type="predicted"/>
<feature type="transmembrane region" description="Helical" evidence="1">
    <location>
        <begin position="153"/>
        <end position="171"/>
    </location>
</feature>
<dbReference type="eggNOG" id="arCOG03058">
    <property type="taxonomic scope" value="Archaea"/>
</dbReference>
<dbReference type="EMBL" id="CP000493">
    <property type="protein sequence ID" value="ABM80656.1"/>
    <property type="molecule type" value="Genomic_DNA"/>
</dbReference>
<evidence type="ECO:0000256" key="1">
    <source>
        <dbReference type="SAM" id="Phobius"/>
    </source>
</evidence>
<dbReference type="Gene3D" id="1.20.144.10">
    <property type="entry name" value="Phosphatidic acid phosphatase type 2/haloperoxidase"/>
    <property type="match status" value="1"/>
</dbReference>
<accession>A2BKZ5</accession>
<dbReference type="SUPFAM" id="SSF48317">
    <property type="entry name" value="Acid phosphatase/Vanadium-dependent haloperoxidase"/>
    <property type="match status" value="1"/>
</dbReference>
<feature type="transmembrane region" description="Helical" evidence="1">
    <location>
        <begin position="268"/>
        <end position="288"/>
    </location>
</feature>
<feature type="transmembrane region" description="Helical" evidence="1">
    <location>
        <begin position="201"/>
        <end position="222"/>
    </location>
</feature>
<name>A2BKZ5_HYPBU</name>
<dbReference type="OrthoDB" id="10182at2157"/>
<dbReference type="RefSeq" id="WP_011821974.1">
    <property type="nucleotide sequence ID" value="NC_008818.1"/>
</dbReference>
<keyword evidence="1" id="KW-0812">Transmembrane</keyword>
<keyword evidence="1" id="KW-1133">Transmembrane helix</keyword>
<sequence length="297" mass="31158">METPGKRRLRMLALLLLLGAMGEAAGCLAGSVAVCKVSSLLGEEALYMLVGLLIYTLGPSGFGLRLVASLVSVSSIVVALKVGLGMPRPPREHWLVEASGPGFPSGHAALSTAFWLVIAFYTRSPVLTAVGVLHVAAVSYSRVVLGVHYPVDVVGGILVAVALCVLCMLFWRRLDTLEYVSLAAAASTPLAGYAAATSPTYMSAVKLLGIDVGLLAAGLLLLPAKNWVLPVLENDKKTRARLAAAIYSFAWLALASMAEKVVAEPSPALIVAGYALFAFNTVVSRPLWSRYLGGKPP</sequence>
<dbReference type="InterPro" id="IPR036938">
    <property type="entry name" value="PAP2/HPO_sf"/>
</dbReference>
<dbReference type="InterPro" id="IPR000326">
    <property type="entry name" value="PAP2/HPO"/>
</dbReference>
<feature type="transmembrane region" description="Helical" evidence="1">
    <location>
        <begin position="242"/>
        <end position="262"/>
    </location>
</feature>
<gene>
    <name evidence="3" type="ordered locus">Hbut_0803</name>
</gene>
<keyword evidence="1" id="KW-0472">Membrane</keyword>
<dbReference type="EnsemblBacteria" id="ABM80656">
    <property type="protein sequence ID" value="ABM80656"/>
    <property type="gene ID" value="Hbut_0803"/>
</dbReference>
<reference evidence="3 4" key="1">
    <citation type="journal article" date="2007" name="Archaea">
        <title>The genome of Hyperthermus butylicus: a sulfur-reducing, peptide fermenting, neutrophilic Crenarchaeote growing up to 108 degrees C.</title>
        <authorList>
            <person name="Brugger K."/>
            <person name="Chen L."/>
            <person name="Stark M."/>
            <person name="Zibat A."/>
            <person name="Redder P."/>
            <person name="Ruepp A."/>
            <person name="Awayez M."/>
            <person name="She Q."/>
            <person name="Garrett R.A."/>
            <person name="Klenk H.P."/>
        </authorList>
    </citation>
    <scope>NUCLEOTIDE SEQUENCE [LARGE SCALE GENOMIC DNA]</scope>
    <source>
        <strain evidence="4">DSM 5456 / JCM 9403 / PLM1-5</strain>
    </source>
</reference>
<dbReference type="KEGG" id="hbu:Hbut_0803"/>
<dbReference type="SMART" id="SM00014">
    <property type="entry name" value="acidPPc"/>
    <property type="match status" value="1"/>
</dbReference>
<dbReference type="Pfam" id="PF01569">
    <property type="entry name" value="PAP2"/>
    <property type="match status" value="1"/>
</dbReference>
<evidence type="ECO:0000313" key="4">
    <source>
        <dbReference type="Proteomes" id="UP000002593"/>
    </source>
</evidence>
<organism evidence="3 4">
    <name type="scientific">Hyperthermus butylicus (strain DSM 5456 / JCM 9403 / PLM1-5)</name>
    <dbReference type="NCBI Taxonomy" id="415426"/>
    <lineage>
        <taxon>Archaea</taxon>
        <taxon>Thermoproteota</taxon>
        <taxon>Thermoprotei</taxon>
        <taxon>Desulfurococcales</taxon>
        <taxon>Pyrodictiaceae</taxon>
        <taxon>Hyperthermus</taxon>
    </lineage>
</organism>
<feature type="transmembrane region" description="Helical" evidence="1">
    <location>
        <begin position="39"/>
        <end position="57"/>
    </location>
</feature>
<dbReference type="PANTHER" id="PTHR14969">
    <property type="entry name" value="SPHINGOSINE-1-PHOSPHATE PHOSPHOHYDROLASE"/>
    <property type="match status" value="1"/>
</dbReference>
<keyword evidence="4" id="KW-1185">Reference proteome</keyword>
<evidence type="ECO:0000259" key="2">
    <source>
        <dbReference type="SMART" id="SM00014"/>
    </source>
</evidence>
<dbReference type="AlphaFoldDB" id="A2BKZ5"/>
<protein>
    <submittedName>
        <fullName evidence="3">Universally conserved protein</fullName>
    </submittedName>
</protein>
<dbReference type="HOGENOM" id="CLU_068892_2_0_2"/>
<evidence type="ECO:0000313" key="3">
    <source>
        <dbReference type="EMBL" id="ABM80656.1"/>
    </source>
</evidence>
<dbReference type="GeneID" id="25393302"/>
<dbReference type="Proteomes" id="UP000002593">
    <property type="component" value="Chromosome"/>
</dbReference>
<feature type="transmembrane region" description="Helical" evidence="1">
    <location>
        <begin position="178"/>
        <end position="195"/>
    </location>
</feature>